<dbReference type="InterPro" id="IPR044741">
    <property type="entry name" value="NsLTP-like"/>
</dbReference>
<feature type="signal peptide" evidence="1">
    <location>
        <begin position="1"/>
        <end position="23"/>
    </location>
</feature>
<dbReference type="Proteomes" id="UP000036987">
    <property type="component" value="Unassembled WGS sequence"/>
</dbReference>
<dbReference type="GO" id="GO:0009627">
    <property type="term" value="P:systemic acquired resistance"/>
    <property type="evidence" value="ECO:0007669"/>
    <property type="project" value="InterPro"/>
</dbReference>
<dbReference type="SUPFAM" id="SSF47699">
    <property type="entry name" value="Bifunctional inhibitor/lipid-transfer protein/seed storage 2S albumin"/>
    <property type="match status" value="1"/>
</dbReference>
<name>A0A0K9P488_ZOSMR</name>
<dbReference type="OMA" id="KHADYTC"/>
<dbReference type="Gene3D" id="1.10.110.10">
    <property type="entry name" value="Plant lipid-transfer and hydrophobic proteins"/>
    <property type="match status" value="1"/>
</dbReference>
<dbReference type="GO" id="GO:0005504">
    <property type="term" value="F:fatty acid binding"/>
    <property type="evidence" value="ECO:0007669"/>
    <property type="project" value="InterPro"/>
</dbReference>
<feature type="domain" description="Bifunctional inhibitor/plant lipid transfer protein/seed storage helical" evidence="2">
    <location>
        <begin position="13"/>
        <end position="95"/>
    </location>
</feature>
<evidence type="ECO:0000313" key="4">
    <source>
        <dbReference type="Proteomes" id="UP000036987"/>
    </source>
</evidence>
<evidence type="ECO:0000256" key="1">
    <source>
        <dbReference type="SAM" id="SignalP"/>
    </source>
</evidence>
<organism evidence="3 4">
    <name type="scientific">Zostera marina</name>
    <name type="common">Eelgrass</name>
    <dbReference type="NCBI Taxonomy" id="29655"/>
    <lineage>
        <taxon>Eukaryota</taxon>
        <taxon>Viridiplantae</taxon>
        <taxon>Streptophyta</taxon>
        <taxon>Embryophyta</taxon>
        <taxon>Tracheophyta</taxon>
        <taxon>Spermatophyta</taxon>
        <taxon>Magnoliopsida</taxon>
        <taxon>Liliopsida</taxon>
        <taxon>Zosteraceae</taxon>
        <taxon>Zostera</taxon>
    </lineage>
</organism>
<gene>
    <name evidence="3" type="ORF">ZOSMA_42G00460</name>
</gene>
<dbReference type="AlphaFoldDB" id="A0A0K9P488"/>
<dbReference type="InterPro" id="IPR016140">
    <property type="entry name" value="Bifunc_inhib/LTP/seed_store"/>
</dbReference>
<dbReference type="OrthoDB" id="656626at2759"/>
<dbReference type="CDD" id="cd04660">
    <property type="entry name" value="nsLTP_like"/>
    <property type="match status" value="1"/>
</dbReference>
<reference evidence="4" key="1">
    <citation type="journal article" date="2016" name="Nature">
        <title>The genome of the seagrass Zostera marina reveals angiosperm adaptation to the sea.</title>
        <authorList>
            <person name="Olsen J.L."/>
            <person name="Rouze P."/>
            <person name="Verhelst B."/>
            <person name="Lin Y.-C."/>
            <person name="Bayer T."/>
            <person name="Collen J."/>
            <person name="Dattolo E."/>
            <person name="De Paoli E."/>
            <person name="Dittami S."/>
            <person name="Maumus F."/>
            <person name="Michel G."/>
            <person name="Kersting A."/>
            <person name="Lauritano C."/>
            <person name="Lohaus R."/>
            <person name="Toepel M."/>
            <person name="Tonon T."/>
            <person name="Vanneste K."/>
            <person name="Amirebrahimi M."/>
            <person name="Brakel J."/>
            <person name="Bostroem C."/>
            <person name="Chovatia M."/>
            <person name="Grimwood J."/>
            <person name="Jenkins J.W."/>
            <person name="Jueterbock A."/>
            <person name="Mraz A."/>
            <person name="Stam W.T."/>
            <person name="Tice H."/>
            <person name="Bornberg-Bauer E."/>
            <person name="Green P.J."/>
            <person name="Pearson G.A."/>
            <person name="Procaccini G."/>
            <person name="Duarte C.M."/>
            <person name="Schmutz J."/>
            <person name="Reusch T.B.H."/>
            <person name="Van de Peer Y."/>
        </authorList>
    </citation>
    <scope>NUCLEOTIDE SEQUENCE [LARGE SCALE GENOMIC DNA]</scope>
    <source>
        <strain evidence="4">cv. Finnish</strain>
    </source>
</reference>
<proteinExistence type="predicted"/>
<evidence type="ECO:0000313" key="3">
    <source>
        <dbReference type="EMBL" id="KMZ63005.1"/>
    </source>
</evidence>
<evidence type="ECO:0000259" key="2">
    <source>
        <dbReference type="Pfam" id="PF14368"/>
    </source>
</evidence>
<accession>A0A0K9P488</accession>
<protein>
    <submittedName>
        <fullName evidence="3">Putative Lipid binding protein</fullName>
    </submittedName>
</protein>
<dbReference type="PANTHER" id="PTHR33122:SF43">
    <property type="entry name" value="BIFUNCTIONAL INHIBITOR_PLANT LIPID TRANSFER PROTEIN_SEED STORAGE HELICAL DOMAIN-CONTAINING PROTEIN"/>
    <property type="match status" value="1"/>
</dbReference>
<dbReference type="EMBL" id="LFYR01001279">
    <property type="protein sequence ID" value="KMZ63005.1"/>
    <property type="molecule type" value="Genomic_DNA"/>
</dbReference>
<sequence length="100" mass="10761">MANKMMIVLVALMVVVAVNVVDGQKVCNISRTEFDACLPAMTDPDPALPSQECCENIHNANLPCMCSYKDSYLATTILSVDTKLAMELPPKCGLVLPSPC</sequence>
<dbReference type="InterPro" id="IPR036312">
    <property type="entry name" value="Bifun_inhib/LTP/seed_sf"/>
</dbReference>
<dbReference type="PANTHER" id="PTHR33122">
    <property type="entry name" value="LIPID BINDING PROTEIN-RELATED"/>
    <property type="match status" value="1"/>
</dbReference>
<comment type="caution">
    <text evidence="3">The sequence shown here is derived from an EMBL/GenBank/DDBJ whole genome shotgun (WGS) entry which is preliminary data.</text>
</comment>
<feature type="chain" id="PRO_5005527425" evidence="1">
    <location>
        <begin position="24"/>
        <end position="100"/>
    </location>
</feature>
<dbReference type="InterPro" id="IPR039265">
    <property type="entry name" value="DIR1-like"/>
</dbReference>
<keyword evidence="4" id="KW-1185">Reference proteome</keyword>
<keyword evidence="1" id="KW-0732">Signal</keyword>
<dbReference type="Pfam" id="PF14368">
    <property type="entry name" value="LTP_2"/>
    <property type="match status" value="1"/>
</dbReference>